<dbReference type="PANTHER" id="PTHR43685">
    <property type="entry name" value="GLYCOSYLTRANSFERASE"/>
    <property type="match status" value="1"/>
</dbReference>
<organism evidence="2 3">
    <name type="scientific">Asprobacillus argus</name>
    <dbReference type="NCBI Taxonomy" id="3076534"/>
    <lineage>
        <taxon>Bacteria</taxon>
        <taxon>Pseudomonadati</taxon>
        <taxon>Bacteroidota</taxon>
        <taxon>Flavobacteriia</taxon>
        <taxon>Flavobacteriales</taxon>
        <taxon>Flavobacteriaceae</taxon>
        <taxon>Asprobacillus</taxon>
    </lineage>
</organism>
<dbReference type="InterPro" id="IPR001173">
    <property type="entry name" value="Glyco_trans_2-like"/>
</dbReference>
<dbReference type="Gene3D" id="3.90.550.10">
    <property type="entry name" value="Spore Coat Polysaccharide Biosynthesis Protein SpsA, Chain A"/>
    <property type="match status" value="1"/>
</dbReference>
<sequence>MSKLKQDTPLISVIIPCYNTAEYVEDTIASLLEQSYANWEAILVNDASPDNILAIIEPYEKKDKRFTIINSKVNLGLSGARIEGIASSNGKYIFPLDSDDYVDANYFEKAIKILENDESIEVLYSDTMKFGAVNKVFELEEYSLPYLLRKNCIVASAFFRKSTYDRVGGYCDKLEFLEDWDLWISILKNGGKVHKINEPLFFYRVRETESLVNTMFNDMEKYREHHDIIFKRHTEAYLTHVGNPILIARELDNLKRQNSTKSVSFVKKIYKKFFRK</sequence>
<dbReference type="Proteomes" id="UP001257277">
    <property type="component" value="Unassembled WGS sequence"/>
</dbReference>
<protein>
    <submittedName>
        <fullName evidence="2">Glycosyltransferase</fullName>
        <ecNumber evidence="2">2.4.-.-</ecNumber>
    </submittedName>
</protein>
<dbReference type="EC" id="2.4.-.-" evidence="2"/>
<dbReference type="PANTHER" id="PTHR43685:SF2">
    <property type="entry name" value="GLYCOSYLTRANSFERASE 2-LIKE DOMAIN-CONTAINING PROTEIN"/>
    <property type="match status" value="1"/>
</dbReference>
<dbReference type="InterPro" id="IPR050834">
    <property type="entry name" value="Glycosyltransf_2"/>
</dbReference>
<keyword evidence="3" id="KW-1185">Reference proteome</keyword>
<evidence type="ECO:0000313" key="2">
    <source>
        <dbReference type="EMBL" id="MDT7831939.1"/>
    </source>
</evidence>
<keyword evidence="2" id="KW-0808">Transferase</keyword>
<dbReference type="SUPFAM" id="SSF53448">
    <property type="entry name" value="Nucleotide-diphospho-sugar transferases"/>
    <property type="match status" value="1"/>
</dbReference>
<keyword evidence="2" id="KW-0328">Glycosyltransferase</keyword>
<comment type="caution">
    <text evidence="2">The sequence shown here is derived from an EMBL/GenBank/DDBJ whole genome shotgun (WGS) entry which is preliminary data.</text>
</comment>
<dbReference type="Pfam" id="PF00535">
    <property type="entry name" value="Glycos_transf_2"/>
    <property type="match status" value="1"/>
</dbReference>
<evidence type="ECO:0000313" key="3">
    <source>
        <dbReference type="Proteomes" id="UP001257277"/>
    </source>
</evidence>
<accession>A0ABU3LFH9</accession>
<reference evidence="2 3" key="1">
    <citation type="submission" date="2023-09" db="EMBL/GenBank/DDBJ databases">
        <title>Novel taxa isolated from Blanes Bay.</title>
        <authorList>
            <person name="Rey-Velasco X."/>
            <person name="Lucena T."/>
        </authorList>
    </citation>
    <scope>NUCLEOTIDE SEQUENCE [LARGE SCALE GENOMIC DNA]</scope>
    <source>
        <strain evidence="2 3">S356</strain>
    </source>
</reference>
<feature type="domain" description="Glycosyltransferase 2-like" evidence="1">
    <location>
        <begin position="12"/>
        <end position="120"/>
    </location>
</feature>
<evidence type="ECO:0000259" key="1">
    <source>
        <dbReference type="Pfam" id="PF00535"/>
    </source>
</evidence>
<proteinExistence type="predicted"/>
<name>A0ABU3LFH9_9FLAO</name>
<gene>
    <name evidence="2" type="ORF">RQM59_06075</name>
</gene>
<dbReference type="InterPro" id="IPR029044">
    <property type="entry name" value="Nucleotide-diphossugar_trans"/>
</dbReference>
<dbReference type="GO" id="GO:0016757">
    <property type="term" value="F:glycosyltransferase activity"/>
    <property type="evidence" value="ECO:0007669"/>
    <property type="project" value="UniProtKB-KW"/>
</dbReference>
<dbReference type="EMBL" id="JAVTTO010000002">
    <property type="protein sequence ID" value="MDT7831939.1"/>
    <property type="molecule type" value="Genomic_DNA"/>
</dbReference>
<dbReference type="RefSeq" id="WP_349241193.1">
    <property type="nucleotide sequence ID" value="NZ_JAVTTO010000002.1"/>
</dbReference>